<reference evidence="1 2" key="1">
    <citation type="submission" date="2015-01" db="EMBL/GenBank/DDBJ databases">
        <title>Draft genome of the acidophilic iron oxidizer Acidithrix ferrooxidans strain Py-F3.</title>
        <authorList>
            <person name="Poehlein A."/>
            <person name="Eisen S."/>
            <person name="Schloemann M."/>
            <person name="Johnson B.D."/>
            <person name="Daniel R."/>
            <person name="Muehling M."/>
        </authorList>
    </citation>
    <scope>NUCLEOTIDE SEQUENCE [LARGE SCALE GENOMIC DNA]</scope>
    <source>
        <strain evidence="1 2">Py-F3</strain>
    </source>
</reference>
<dbReference type="Proteomes" id="UP000032360">
    <property type="component" value="Unassembled WGS sequence"/>
</dbReference>
<gene>
    <name evidence="1" type="ORF">AXFE_13770</name>
</gene>
<accession>A0A0D8HKZ1</accession>
<name>A0A0D8HKZ1_9ACTN</name>
<evidence type="ECO:0000313" key="1">
    <source>
        <dbReference type="EMBL" id="KJF17761.1"/>
    </source>
</evidence>
<organism evidence="1 2">
    <name type="scientific">Acidithrix ferrooxidans</name>
    <dbReference type="NCBI Taxonomy" id="1280514"/>
    <lineage>
        <taxon>Bacteria</taxon>
        <taxon>Bacillati</taxon>
        <taxon>Actinomycetota</taxon>
        <taxon>Acidimicrobiia</taxon>
        <taxon>Acidimicrobiales</taxon>
        <taxon>Acidimicrobiaceae</taxon>
        <taxon>Acidithrix</taxon>
    </lineage>
</organism>
<sequence length="49" mass="5593">MYWMAFGWGLREVKDLKVWFFAPIPEVVNGGVYEASNVELRILATTSTV</sequence>
<dbReference type="STRING" id="1280514.AXFE_13770"/>
<proteinExistence type="predicted"/>
<dbReference type="AlphaFoldDB" id="A0A0D8HKZ1"/>
<protein>
    <submittedName>
        <fullName evidence="1">Uncharacterized protein</fullName>
    </submittedName>
</protein>
<evidence type="ECO:0000313" key="2">
    <source>
        <dbReference type="Proteomes" id="UP000032360"/>
    </source>
</evidence>
<dbReference type="EMBL" id="JXYS01000030">
    <property type="protein sequence ID" value="KJF17761.1"/>
    <property type="molecule type" value="Genomic_DNA"/>
</dbReference>
<comment type="caution">
    <text evidence="1">The sequence shown here is derived from an EMBL/GenBank/DDBJ whole genome shotgun (WGS) entry which is preliminary data.</text>
</comment>
<keyword evidence="2" id="KW-1185">Reference proteome</keyword>